<dbReference type="PATRIC" id="fig|1217706.3.peg.694"/>
<sequence length="295" mass="33492">MSIAKELMKRALFTRLPENPNRVKPVESCNTTIFIMLKRQPNLPQSEFFQQLLTTVASQISNTQKKLGYVSFRQFHDVSMSGVLMAPFIFARSSAVSHFLCTISGVTPAAPFSVNYKPHFDALLELQFDTKLSSQQIETLKNISDSLHAIASSVVLNESDRRFTVYENGRSDIENPVHITVLTRCPLGKTRQQAQDYWIDQHAKLVVDNVSLISMIGYDQIHTVREPSLNFENPYDGVAFITYKDIKHFLSNYTAGTETLRFNNTLVVDEIQLTVNSDVLLLREYQMNNSTTLSN</sequence>
<comment type="caution">
    <text evidence="1">The sequence shown here is derived from an EMBL/GenBank/DDBJ whole genome shotgun (WGS) entry which is preliminary data.</text>
</comment>
<reference evidence="1 2" key="1">
    <citation type="submission" date="2013-02" db="EMBL/GenBank/DDBJ databases">
        <title>The Genome Sequence of Acinetobacter sp. NIPH 2168.</title>
        <authorList>
            <consortium name="The Broad Institute Genome Sequencing Platform"/>
            <consortium name="The Broad Institute Genome Sequencing Center for Infectious Disease"/>
            <person name="Cerqueira G."/>
            <person name="Feldgarden M."/>
            <person name="Courvalin P."/>
            <person name="Perichon B."/>
            <person name="Grillot-Courvalin C."/>
            <person name="Clermont D."/>
            <person name="Rocha E."/>
            <person name="Yoon E.-J."/>
            <person name="Nemec A."/>
            <person name="Walker B."/>
            <person name="Young S.K."/>
            <person name="Zeng Q."/>
            <person name="Gargeya S."/>
            <person name="Fitzgerald M."/>
            <person name="Haas B."/>
            <person name="Abouelleil A."/>
            <person name="Alvarado L."/>
            <person name="Arachchi H.M."/>
            <person name="Berlin A.M."/>
            <person name="Chapman S.B."/>
            <person name="Dewar J."/>
            <person name="Goldberg J."/>
            <person name="Griggs A."/>
            <person name="Gujja S."/>
            <person name="Hansen M."/>
            <person name="Howarth C."/>
            <person name="Imamovic A."/>
            <person name="Larimer J."/>
            <person name="McCowan C."/>
            <person name="Murphy C."/>
            <person name="Neiman D."/>
            <person name="Pearson M."/>
            <person name="Priest M."/>
            <person name="Roberts A."/>
            <person name="Saif S."/>
            <person name="Shea T."/>
            <person name="Sisk P."/>
            <person name="Sykes S."/>
            <person name="Wortman J."/>
            <person name="Nusbaum C."/>
            <person name="Birren B."/>
        </authorList>
    </citation>
    <scope>NUCLEOTIDE SEQUENCE [LARGE SCALE GENOMIC DNA]</scope>
    <source>
        <strain evidence="1 2">NIPH 2168</strain>
    </source>
</reference>
<dbReference type="OrthoDB" id="3535638at2"/>
<dbReference type="Gene3D" id="3.30.70.100">
    <property type="match status" value="1"/>
</dbReference>
<keyword evidence="2" id="KW-1185">Reference proteome</keyword>
<dbReference type="HOGENOM" id="CLU_962562_0_0_6"/>
<dbReference type="SUPFAM" id="SSF54909">
    <property type="entry name" value="Dimeric alpha+beta barrel"/>
    <property type="match status" value="1"/>
</dbReference>
<organism evidence="1 2">
    <name type="scientific">Acinetobacter vivianii</name>
    <dbReference type="NCBI Taxonomy" id="1776742"/>
    <lineage>
        <taxon>Bacteria</taxon>
        <taxon>Pseudomonadati</taxon>
        <taxon>Pseudomonadota</taxon>
        <taxon>Gammaproteobacteria</taxon>
        <taxon>Moraxellales</taxon>
        <taxon>Moraxellaceae</taxon>
        <taxon>Acinetobacter</taxon>
    </lineage>
</organism>
<dbReference type="InterPro" id="IPR011008">
    <property type="entry name" value="Dimeric_a/b-barrel"/>
</dbReference>
<dbReference type="AlphaFoldDB" id="N9NKF4"/>
<evidence type="ECO:0008006" key="3">
    <source>
        <dbReference type="Google" id="ProtNLM"/>
    </source>
</evidence>
<evidence type="ECO:0000313" key="2">
    <source>
        <dbReference type="Proteomes" id="UP000013173"/>
    </source>
</evidence>
<dbReference type="EMBL" id="APRW01000009">
    <property type="protein sequence ID" value="ENX21499.1"/>
    <property type="molecule type" value="Genomic_DNA"/>
</dbReference>
<evidence type="ECO:0000313" key="1">
    <source>
        <dbReference type="EMBL" id="ENX21499.1"/>
    </source>
</evidence>
<proteinExistence type="predicted"/>
<dbReference type="GeneID" id="303684631"/>
<gene>
    <name evidence="1" type="ORF">F892_00731</name>
</gene>
<dbReference type="RefSeq" id="WP_005256163.1">
    <property type="nucleotide sequence ID" value="NZ_BMDR01000007.1"/>
</dbReference>
<name>N9NKF4_9GAMM</name>
<dbReference type="Proteomes" id="UP000013173">
    <property type="component" value="Unassembled WGS sequence"/>
</dbReference>
<accession>N9NKF4</accession>
<protein>
    <recommendedName>
        <fullName evidence="3">EthD domain-containing protein</fullName>
    </recommendedName>
</protein>